<evidence type="ECO:0000313" key="1">
    <source>
        <dbReference type="EMBL" id="KAF9455251.1"/>
    </source>
</evidence>
<gene>
    <name evidence="1" type="ORF">BDZ94DRAFT_1278533</name>
</gene>
<organism evidence="1 2">
    <name type="scientific">Collybia nuda</name>
    <dbReference type="NCBI Taxonomy" id="64659"/>
    <lineage>
        <taxon>Eukaryota</taxon>
        <taxon>Fungi</taxon>
        <taxon>Dikarya</taxon>
        <taxon>Basidiomycota</taxon>
        <taxon>Agaricomycotina</taxon>
        <taxon>Agaricomycetes</taxon>
        <taxon>Agaricomycetidae</taxon>
        <taxon>Agaricales</taxon>
        <taxon>Tricholomatineae</taxon>
        <taxon>Clitocybaceae</taxon>
        <taxon>Collybia</taxon>
    </lineage>
</organism>
<name>A0A9P5XTP4_9AGAR</name>
<dbReference type="EMBL" id="MU150850">
    <property type="protein sequence ID" value="KAF9455251.1"/>
    <property type="molecule type" value="Genomic_DNA"/>
</dbReference>
<reference evidence="1" key="1">
    <citation type="submission" date="2020-11" db="EMBL/GenBank/DDBJ databases">
        <authorList>
            <consortium name="DOE Joint Genome Institute"/>
            <person name="Ahrendt S."/>
            <person name="Riley R."/>
            <person name="Andreopoulos W."/>
            <person name="Labutti K."/>
            <person name="Pangilinan J."/>
            <person name="Ruiz-Duenas F.J."/>
            <person name="Barrasa J.M."/>
            <person name="Sanchez-Garcia M."/>
            <person name="Camarero S."/>
            <person name="Miyauchi S."/>
            <person name="Serrano A."/>
            <person name="Linde D."/>
            <person name="Babiker R."/>
            <person name="Drula E."/>
            <person name="Ayuso-Fernandez I."/>
            <person name="Pacheco R."/>
            <person name="Padilla G."/>
            <person name="Ferreira P."/>
            <person name="Barriuso J."/>
            <person name="Kellner H."/>
            <person name="Castanera R."/>
            <person name="Alfaro M."/>
            <person name="Ramirez L."/>
            <person name="Pisabarro A.G."/>
            <person name="Kuo A."/>
            <person name="Tritt A."/>
            <person name="Lipzen A."/>
            <person name="He G."/>
            <person name="Yan M."/>
            <person name="Ng V."/>
            <person name="Cullen D."/>
            <person name="Martin F."/>
            <person name="Rosso M.-N."/>
            <person name="Henrissat B."/>
            <person name="Hibbett D."/>
            <person name="Martinez A.T."/>
            <person name="Grigoriev I.V."/>
        </authorList>
    </citation>
    <scope>NUCLEOTIDE SEQUENCE</scope>
    <source>
        <strain evidence="1">CBS 247.69</strain>
    </source>
</reference>
<dbReference type="Proteomes" id="UP000807353">
    <property type="component" value="Unassembled WGS sequence"/>
</dbReference>
<accession>A0A9P5XTP4</accession>
<sequence>MFDPNIKTQAIANPIFIHVTAVRSYPLDQDLSDVYRLPDIKDQSVFWIWDALPPSKASRIELSVEL</sequence>
<proteinExistence type="predicted"/>
<dbReference type="AlphaFoldDB" id="A0A9P5XTP4"/>
<comment type="caution">
    <text evidence="1">The sequence shown here is derived from an EMBL/GenBank/DDBJ whole genome shotgun (WGS) entry which is preliminary data.</text>
</comment>
<keyword evidence="2" id="KW-1185">Reference proteome</keyword>
<evidence type="ECO:0000313" key="2">
    <source>
        <dbReference type="Proteomes" id="UP000807353"/>
    </source>
</evidence>
<protein>
    <submittedName>
        <fullName evidence="1">Uncharacterized protein</fullName>
    </submittedName>
</protein>